<name>G3AXN3_CANTC</name>
<evidence type="ECO:0000313" key="2">
    <source>
        <dbReference type="Proteomes" id="UP000000707"/>
    </source>
</evidence>
<evidence type="ECO:0000313" key="1">
    <source>
        <dbReference type="EMBL" id="EGV65658.1"/>
    </source>
</evidence>
<dbReference type="Proteomes" id="UP000000707">
    <property type="component" value="Unassembled WGS sequence"/>
</dbReference>
<organism evidence="2">
    <name type="scientific">Candida tenuis (strain ATCC 10573 / BCRC 21748 / CBS 615 / JCM 9827 / NBRC 10315 / NRRL Y-1498 / VKM Y-70)</name>
    <name type="common">Yeast</name>
    <name type="synonym">Yamadazyma tenuis</name>
    <dbReference type="NCBI Taxonomy" id="590646"/>
    <lineage>
        <taxon>Eukaryota</taxon>
        <taxon>Fungi</taxon>
        <taxon>Dikarya</taxon>
        <taxon>Ascomycota</taxon>
        <taxon>Saccharomycotina</taxon>
        <taxon>Pichiomycetes</taxon>
        <taxon>Debaryomycetaceae</taxon>
        <taxon>Yamadazyma</taxon>
    </lineage>
</organism>
<dbReference type="STRING" id="590646.G3AXN3"/>
<dbReference type="AlphaFoldDB" id="G3AXN3"/>
<dbReference type="OrthoDB" id="10017101at2759"/>
<keyword evidence="2" id="KW-1185">Reference proteome</keyword>
<reference evidence="1 2" key="1">
    <citation type="journal article" date="2011" name="Proc. Natl. Acad. Sci. U.S.A.">
        <title>Comparative genomics of xylose-fermenting fungi for enhanced biofuel production.</title>
        <authorList>
            <person name="Wohlbach D.J."/>
            <person name="Kuo A."/>
            <person name="Sato T.K."/>
            <person name="Potts K.M."/>
            <person name="Salamov A.A."/>
            <person name="LaButti K.M."/>
            <person name="Sun H."/>
            <person name="Clum A."/>
            <person name="Pangilinan J.L."/>
            <person name="Lindquist E.A."/>
            <person name="Lucas S."/>
            <person name="Lapidus A."/>
            <person name="Jin M."/>
            <person name="Gunawan C."/>
            <person name="Balan V."/>
            <person name="Dale B.E."/>
            <person name="Jeffries T.W."/>
            <person name="Zinkel R."/>
            <person name="Barry K.W."/>
            <person name="Grigoriev I.V."/>
            <person name="Gasch A.P."/>
        </authorList>
    </citation>
    <scope>NUCLEOTIDE SEQUENCE [LARGE SCALE GENOMIC DNA]</scope>
    <source>
        <strain evidence="2">ATCC 10573 / BCRC 21748 / CBS 615 / JCM 9827 / NBRC 10315 / NRRL Y-1498 / VKM Y-70</strain>
    </source>
</reference>
<gene>
    <name evidence="1" type="ORF">CANTEDRAFT_112528</name>
</gene>
<dbReference type="EMBL" id="GL996512">
    <property type="protein sequence ID" value="EGV65658.1"/>
    <property type="molecule type" value="Genomic_DNA"/>
</dbReference>
<dbReference type="eggNOG" id="KOG1269">
    <property type="taxonomic scope" value="Eukaryota"/>
</dbReference>
<proteinExistence type="predicted"/>
<dbReference type="HOGENOM" id="CLU_1992329_0_0_1"/>
<sequence length="125" mass="14137">MTVVYPQSYEDSIRYHILHTVYTQSTQPQAGRKLKELALSAGFSSDQISVTMGNWCWSSSEDRHTFGEIFSSRAQNSTNPVILGDSDTDAAKRKQIVEGWHSWSEYDAGFLVLFHGEIVCKKESK</sequence>
<protein>
    <submittedName>
        <fullName evidence="1">Uncharacterized protein</fullName>
    </submittedName>
</protein>
<accession>G3AXN3</accession>